<organism evidence="2 3">
    <name type="scientific">Trypanosoma equiperdum</name>
    <dbReference type="NCBI Taxonomy" id="5694"/>
    <lineage>
        <taxon>Eukaryota</taxon>
        <taxon>Discoba</taxon>
        <taxon>Euglenozoa</taxon>
        <taxon>Kinetoplastea</taxon>
        <taxon>Metakinetoplastina</taxon>
        <taxon>Trypanosomatida</taxon>
        <taxon>Trypanosomatidae</taxon>
        <taxon>Trypanosoma</taxon>
    </lineage>
</organism>
<dbReference type="GO" id="GO:0003677">
    <property type="term" value="F:DNA binding"/>
    <property type="evidence" value="ECO:0007669"/>
    <property type="project" value="InterPro"/>
</dbReference>
<evidence type="ECO:0000256" key="1">
    <source>
        <dbReference type="SAM" id="MobiDB-lite"/>
    </source>
</evidence>
<gene>
    <name evidence="2" type="ORF">TEOVI_000295600</name>
</gene>
<dbReference type="RefSeq" id="XP_067082048.1">
    <property type="nucleotide sequence ID" value="XM_067225947.1"/>
</dbReference>
<reference evidence="2" key="1">
    <citation type="submission" date="2016-09" db="EMBL/GenBank/DDBJ databases">
        <authorList>
            <person name="Hebert L."/>
            <person name="Moumen B."/>
        </authorList>
    </citation>
    <scope>NUCLEOTIDE SEQUENCE [LARGE SCALE GENOMIC DNA]</scope>
    <source>
        <strain evidence="2">OVI</strain>
    </source>
</reference>
<dbReference type="InterPro" id="IPR036128">
    <property type="entry name" value="Plus3-like_sf"/>
</dbReference>
<dbReference type="EMBL" id="CZPT02001622">
    <property type="protein sequence ID" value="SCU71375.1"/>
    <property type="molecule type" value="Genomic_DNA"/>
</dbReference>
<evidence type="ECO:0000313" key="2">
    <source>
        <dbReference type="EMBL" id="SCU71375.1"/>
    </source>
</evidence>
<keyword evidence="3" id="KW-1185">Reference proteome</keyword>
<feature type="region of interest" description="Disordered" evidence="1">
    <location>
        <begin position="617"/>
        <end position="639"/>
    </location>
</feature>
<name>A0A1G4IGF0_TRYEQ</name>
<comment type="caution">
    <text evidence="2">The sequence shown here is derived from an EMBL/GenBank/DDBJ whole genome shotgun (WGS) entry which is preliminary data.</text>
</comment>
<dbReference type="GeneID" id="92376896"/>
<dbReference type="AlphaFoldDB" id="A0A1G4IGF0"/>
<protein>
    <submittedName>
        <fullName evidence="2">Uncharacterized protein</fullName>
    </submittedName>
</protein>
<proteinExistence type="predicted"/>
<dbReference type="Proteomes" id="UP000195570">
    <property type="component" value="Unassembled WGS sequence"/>
</dbReference>
<sequence length="718" mass="78563">MKFWVKAITDKNVQEQLLVDAESLDELTKELSSLLNTCVTSISVSDFQSQVVDKINSGTDIVTVNVGTSTTCSDNNSKANTNTSHFETSVTSTGHWLCNDAALSLTEDDEWLCSTASTAIAEGTPVRRTLVANQLLLDATPQIDRICLRRDQLELLLRPSHRGAYHSVITGCFARMRWRQGYSLYQIVRPASDQMLVFDMIHYEETHGMEVVSNAPPVAQELTTWGKRMRAASRPFVTAGFIEAKVGDVNSALRTARGSSVERPSLQPQIMVPSTPPASSTDSYPRRARKTLNAYSPSLAFFSFDRLLIKTNDTLKHSQFCIVNEPEMDSFSVVIFASRFSNTYAKKPRRSDFAGCMITLDKNARTPGIASERDITEKGYEMLCSPQWWGCRYIALVRPQPTGSSEPYIDSRGICMQDFTVLSGRFLSSLFNPPTTTSLPVPTWATGEGLSANILRPQLVVHHKKLHVFYLISIVTSSPVRRPCSVRLGACEPLNVGAVSSNANADSQAAEGGASLDGSFANSGALPHRNRSNSPALVGICQYSLAHAVCEGDAFGQWHIVSDEEPLLSCQTNMPVFTAASVPAVDAKREKSIVSDNSPESDPLNVLQLLWYEGDASDSQSSAPSNQSTLSSASRSNSVSNRPLLPFERWVNTHEDASPDAWEQEPSYSAVRINTELMKSGVCSLSLCEHEGMVLAASVNRDAQQRTVVIVAPLTTEP</sequence>
<dbReference type="SUPFAM" id="SSF159042">
    <property type="entry name" value="Plus3-like"/>
    <property type="match status" value="1"/>
</dbReference>
<accession>A0A1G4IGF0</accession>
<dbReference type="VEuPathDB" id="TriTrypDB:TEOVI_000295600"/>
<dbReference type="Gene3D" id="3.90.70.200">
    <property type="entry name" value="Plus-3 domain"/>
    <property type="match status" value="1"/>
</dbReference>
<evidence type="ECO:0000313" key="3">
    <source>
        <dbReference type="Proteomes" id="UP000195570"/>
    </source>
</evidence>